<feature type="compositionally biased region" description="Basic residues" evidence="5">
    <location>
        <begin position="716"/>
        <end position="727"/>
    </location>
</feature>
<feature type="compositionally biased region" description="Acidic residues" evidence="5">
    <location>
        <begin position="790"/>
        <end position="802"/>
    </location>
</feature>
<evidence type="ECO:0000259" key="6">
    <source>
        <dbReference type="PROSITE" id="PS50016"/>
    </source>
</evidence>
<feature type="domain" description="RING-type" evidence="7">
    <location>
        <begin position="218"/>
        <end position="271"/>
    </location>
</feature>
<dbReference type="Proteomes" id="UP001516023">
    <property type="component" value="Unassembled WGS sequence"/>
</dbReference>
<dbReference type="InterPro" id="IPR027370">
    <property type="entry name" value="Znf-RING_euk"/>
</dbReference>
<evidence type="ECO:0000256" key="2">
    <source>
        <dbReference type="ARBA" id="ARBA00022771"/>
    </source>
</evidence>
<organism evidence="8 9">
    <name type="scientific">Cyclotella cryptica</name>
    <dbReference type="NCBI Taxonomy" id="29204"/>
    <lineage>
        <taxon>Eukaryota</taxon>
        <taxon>Sar</taxon>
        <taxon>Stramenopiles</taxon>
        <taxon>Ochrophyta</taxon>
        <taxon>Bacillariophyta</taxon>
        <taxon>Coscinodiscophyceae</taxon>
        <taxon>Thalassiosirophycidae</taxon>
        <taxon>Stephanodiscales</taxon>
        <taxon>Stephanodiscaceae</taxon>
        <taxon>Cyclotella</taxon>
    </lineage>
</organism>
<dbReference type="AlphaFoldDB" id="A0ABD3PCQ5"/>
<feature type="compositionally biased region" description="Basic residues" evidence="5">
    <location>
        <begin position="773"/>
        <end position="787"/>
    </location>
</feature>
<accession>A0ABD3PCQ5</accession>
<dbReference type="InterPro" id="IPR047134">
    <property type="entry name" value="RNF4"/>
</dbReference>
<dbReference type="InterPro" id="IPR001965">
    <property type="entry name" value="Znf_PHD"/>
</dbReference>
<keyword evidence="1" id="KW-0479">Metal-binding</keyword>
<feature type="region of interest" description="Disordered" evidence="5">
    <location>
        <begin position="72"/>
        <end position="104"/>
    </location>
</feature>
<keyword evidence="3" id="KW-0862">Zinc</keyword>
<dbReference type="SUPFAM" id="SSF57903">
    <property type="entry name" value="FYVE/PHD zinc finger"/>
    <property type="match status" value="1"/>
</dbReference>
<feature type="region of interest" description="Disordered" evidence="5">
    <location>
        <begin position="133"/>
        <end position="162"/>
    </location>
</feature>
<feature type="compositionally biased region" description="Basic and acidic residues" evidence="5">
    <location>
        <begin position="735"/>
        <end position="747"/>
    </location>
</feature>
<dbReference type="InterPro" id="IPR059153">
    <property type="entry name" value="NSD_PHD-1st"/>
</dbReference>
<feature type="region of interest" description="Disordered" evidence="5">
    <location>
        <begin position="693"/>
        <end position="802"/>
    </location>
</feature>
<protein>
    <submittedName>
        <fullName evidence="8">Uncharacterized protein</fullName>
    </submittedName>
</protein>
<sequence>MPMRLRKCILCVSNFSSPCDKNVKTTSHDPSQLEESSKNEDCILQHVANGNASMEQTSSTELKASVAETSVPALNPTAPDGSSEEDLANNGNWSPLQHSDEDDANAKDRLNSHKIKSSGKRPPSIREQMKNARENALGHKRRKRNDSSRLPDSDEEDGDNNISVEKLKQRILGRSLSSYDIHAESQAFTNDGSKLILDTSVFSDGITVAEHLRPHLSCPVCFERLYNPVSLLCGHSFCRKCLMWWLKRSDVGTSDDVMDSFQVFGTCPSCRNPIVGENRDKLFQVNTALKACMDSLYGSEMNQRRLAENREQRKATSGESGGAHQRGCEVIVALPKEDEIGWGRNKMKDEENGWVSLYASSENGRRGATVFIRRSIVLDECDQRYHISLAFTKCTLLKGRNGRIVDVELCLLGMEEDEIDDSGFPVLVTEGSDDEALICTSNDRVHTCIESSARIAPASAFEKKKSFSCFRDDANEDEIKEVPISRGMIGKDGSVRFRIDVGDVLESESRGSDDNAHARSSMKEPRLIKLKFCHVDTGVTLEFRIPSSDEVDEYSDGEVEFGGKMKKERHDASRFIMDADEEEDHEEPNEYEVDGFVVGSQETDEASDEEDGCDICKHGGDLIVCDGGDNDGGCGKSFHLECIYRKKVPPGDWICNACANDLGIDVGIEGHEYAHSDSAVDTDDEFEERPQRIDIPLEDDHHSIGQNSEEETPIQQRKKNNSSKPKRQVLDSDDSGSRSDDNDKSKESLLSITEMDLDNKSKSDHSEEETPVLRRKDKTRSMKRRKFIGSDEESDSQPDDEY</sequence>
<dbReference type="GO" id="GO:0008270">
    <property type="term" value="F:zinc ion binding"/>
    <property type="evidence" value="ECO:0007669"/>
    <property type="project" value="UniProtKB-KW"/>
</dbReference>
<gene>
    <name evidence="8" type="ORF">HJC23_008747</name>
</gene>
<dbReference type="InterPro" id="IPR001841">
    <property type="entry name" value="Znf_RING"/>
</dbReference>
<dbReference type="InterPro" id="IPR011011">
    <property type="entry name" value="Znf_FYVE_PHD"/>
</dbReference>
<evidence type="ECO:0000313" key="9">
    <source>
        <dbReference type="Proteomes" id="UP001516023"/>
    </source>
</evidence>
<dbReference type="SUPFAM" id="SSF57850">
    <property type="entry name" value="RING/U-box"/>
    <property type="match status" value="1"/>
</dbReference>
<evidence type="ECO:0000256" key="4">
    <source>
        <dbReference type="PROSITE-ProRule" id="PRU00175"/>
    </source>
</evidence>
<dbReference type="PANTHER" id="PTHR23041">
    <property type="entry name" value="RING FINGER DOMAIN-CONTAINING"/>
    <property type="match status" value="1"/>
</dbReference>
<dbReference type="SMART" id="SM00184">
    <property type="entry name" value="RING"/>
    <property type="match status" value="1"/>
</dbReference>
<dbReference type="SMART" id="SM00249">
    <property type="entry name" value="PHD"/>
    <property type="match status" value="1"/>
</dbReference>
<keyword evidence="2 4" id="KW-0863">Zinc-finger</keyword>
<evidence type="ECO:0000256" key="5">
    <source>
        <dbReference type="SAM" id="MobiDB-lite"/>
    </source>
</evidence>
<dbReference type="PROSITE" id="PS50016">
    <property type="entry name" value="ZF_PHD_2"/>
    <property type="match status" value="1"/>
</dbReference>
<dbReference type="EMBL" id="JABMIG020000207">
    <property type="protein sequence ID" value="KAL3785859.1"/>
    <property type="molecule type" value="Genomic_DNA"/>
</dbReference>
<proteinExistence type="predicted"/>
<dbReference type="PROSITE" id="PS50089">
    <property type="entry name" value="ZF_RING_2"/>
    <property type="match status" value="1"/>
</dbReference>
<dbReference type="Gene3D" id="3.30.40.10">
    <property type="entry name" value="Zinc/RING finger domain, C3HC4 (zinc finger)"/>
    <property type="match status" value="2"/>
</dbReference>
<dbReference type="Pfam" id="PF23011">
    <property type="entry name" value="PHD-1st_NSD"/>
    <property type="match status" value="1"/>
</dbReference>
<dbReference type="InterPro" id="IPR019787">
    <property type="entry name" value="Znf_PHD-finger"/>
</dbReference>
<dbReference type="InterPro" id="IPR017907">
    <property type="entry name" value="Znf_RING_CS"/>
</dbReference>
<reference evidence="8 9" key="1">
    <citation type="journal article" date="2020" name="G3 (Bethesda)">
        <title>Improved Reference Genome for Cyclotella cryptica CCMP332, a Model for Cell Wall Morphogenesis, Salinity Adaptation, and Lipid Production in Diatoms (Bacillariophyta).</title>
        <authorList>
            <person name="Roberts W.R."/>
            <person name="Downey K.M."/>
            <person name="Ruck E.C."/>
            <person name="Traller J.C."/>
            <person name="Alverson A.J."/>
        </authorList>
    </citation>
    <scope>NUCLEOTIDE SEQUENCE [LARGE SCALE GENOMIC DNA]</scope>
    <source>
        <strain evidence="8 9">CCMP332</strain>
    </source>
</reference>
<comment type="caution">
    <text evidence="8">The sequence shown here is derived from an EMBL/GenBank/DDBJ whole genome shotgun (WGS) entry which is preliminary data.</text>
</comment>
<dbReference type="InterPro" id="IPR013083">
    <property type="entry name" value="Znf_RING/FYVE/PHD"/>
</dbReference>
<evidence type="ECO:0000259" key="7">
    <source>
        <dbReference type="PROSITE" id="PS50089"/>
    </source>
</evidence>
<dbReference type="Pfam" id="PF13445">
    <property type="entry name" value="zf-RING_UBOX"/>
    <property type="match status" value="1"/>
</dbReference>
<name>A0ABD3PCQ5_9STRA</name>
<evidence type="ECO:0000256" key="1">
    <source>
        <dbReference type="ARBA" id="ARBA00022723"/>
    </source>
</evidence>
<keyword evidence="9" id="KW-1185">Reference proteome</keyword>
<evidence type="ECO:0000256" key="3">
    <source>
        <dbReference type="ARBA" id="ARBA00022833"/>
    </source>
</evidence>
<dbReference type="PROSITE" id="PS00518">
    <property type="entry name" value="ZF_RING_1"/>
    <property type="match status" value="1"/>
</dbReference>
<dbReference type="PANTHER" id="PTHR23041:SF78">
    <property type="entry name" value="E3 UBIQUITIN-PROTEIN LIGASE RNF4"/>
    <property type="match status" value="1"/>
</dbReference>
<evidence type="ECO:0000313" key="8">
    <source>
        <dbReference type="EMBL" id="KAL3785859.1"/>
    </source>
</evidence>
<feature type="domain" description="PHD-type" evidence="6">
    <location>
        <begin position="610"/>
        <end position="661"/>
    </location>
</feature>